<dbReference type="HOGENOM" id="CLU_2941382_0_0_1"/>
<organism evidence="1 2">
    <name type="scientific">Cochliobolus carbonum (strain 26-R-13)</name>
    <name type="common">Maize leaf spot fungus</name>
    <name type="synonym">Bipolaris zeicola</name>
    <dbReference type="NCBI Taxonomy" id="930089"/>
    <lineage>
        <taxon>Eukaryota</taxon>
        <taxon>Fungi</taxon>
        <taxon>Dikarya</taxon>
        <taxon>Ascomycota</taxon>
        <taxon>Pezizomycotina</taxon>
        <taxon>Dothideomycetes</taxon>
        <taxon>Pleosporomycetidae</taxon>
        <taxon>Pleosporales</taxon>
        <taxon>Pleosporineae</taxon>
        <taxon>Pleosporaceae</taxon>
        <taxon>Bipolaris</taxon>
    </lineage>
</organism>
<evidence type="ECO:0000313" key="1">
    <source>
        <dbReference type="EMBL" id="EUC35308.1"/>
    </source>
</evidence>
<gene>
    <name evidence="1" type="ORF">COCCADRAFT_91190</name>
</gene>
<dbReference type="KEGG" id="bze:COCCADRAFT_91190"/>
<dbReference type="GeneID" id="19153127"/>
<dbReference type="AlphaFoldDB" id="W6YCD4"/>
<reference evidence="1 2" key="1">
    <citation type="journal article" date="2013" name="PLoS Genet.">
        <title>Comparative genome structure, secondary metabolite, and effector coding capacity across Cochliobolus pathogens.</title>
        <authorList>
            <person name="Condon B.J."/>
            <person name="Leng Y."/>
            <person name="Wu D."/>
            <person name="Bushley K.E."/>
            <person name="Ohm R.A."/>
            <person name="Otillar R."/>
            <person name="Martin J."/>
            <person name="Schackwitz W."/>
            <person name="Grimwood J."/>
            <person name="MohdZainudin N."/>
            <person name="Xue C."/>
            <person name="Wang R."/>
            <person name="Manning V.A."/>
            <person name="Dhillon B."/>
            <person name="Tu Z.J."/>
            <person name="Steffenson B.J."/>
            <person name="Salamov A."/>
            <person name="Sun H."/>
            <person name="Lowry S."/>
            <person name="LaButti K."/>
            <person name="Han J."/>
            <person name="Copeland A."/>
            <person name="Lindquist E."/>
            <person name="Barry K."/>
            <person name="Schmutz J."/>
            <person name="Baker S.E."/>
            <person name="Ciuffetti L.M."/>
            <person name="Grigoriev I.V."/>
            <person name="Zhong S."/>
            <person name="Turgeon B.G."/>
        </authorList>
    </citation>
    <scope>NUCLEOTIDE SEQUENCE [LARGE SCALE GENOMIC DNA]</scope>
    <source>
        <strain evidence="1 2">26-R-13</strain>
    </source>
</reference>
<keyword evidence="2" id="KW-1185">Reference proteome</keyword>
<evidence type="ECO:0000313" key="2">
    <source>
        <dbReference type="Proteomes" id="UP000053841"/>
    </source>
</evidence>
<sequence length="60" mass="6807">MCVRRGHFVDANIGRAFRSSLEVSVDPQSETGRSALLWIVRIDTKDTMDVLIFLTRLELA</sequence>
<proteinExistence type="predicted"/>
<accession>W6YCD4</accession>
<dbReference type="RefSeq" id="XP_007710397.1">
    <property type="nucleotide sequence ID" value="XM_007712207.1"/>
</dbReference>
<dbReference type="Proteomes" id="UP000053841">
    <property type="component" value="Unassembled WGS sequence"/>
</dbReference>
<dbReference type="EMBL" id="KI964577">
    <property type="protein sequence ID" value="EUC35308.1"/>
    <property type="molecule type" value="Genomic_DNA"/>
</dbReference>
<name>W6YCD4_COCC2</name>
<protein>
    <submittedName>
        <fullName evidence="1">Uncharacterized protein</fullName>
    </submittedName>
</protein>